<feature type="region of interest" description="Disordered" evidence="1">
    <location>
        <begin position="71"/>
        <end position="109"/>
    </location>
</feature>
<gene>
    <name evidence="2" type="ORF">CVT23_19250</name>
</gene>
<evidence type="ECO:0000256" key="1">
    <source>
        <dbReference type="SAM" id="MobiDB-lite"/>
    </source>
</evidence>
<dbReference type="OrthoDB" id="7206991at2"/>
<accession>A0A2M9FX19</accession>
<organism evidence="2 3">
    <name type="scientific">Minwuia thermotolerans</name>
    <dbReference type="NCBI Taxonomy" id="2056226"/>
    <lineage>
        <taxon>Bacteria</taxon>
        <taxon>Pseudomonadati</taxon>
        <taxon>Pseudomonadota</taxon>
        <taxon>Alphaproteobacteria</taxon>
        <taxon>Minwuiales</taxon>
        <taxon>Minwuiaceae</taxon>
        <taxon>Minwuia</taxon>
    </lineage>
</organism>
<dbReference type="Proteomes" id="UP000229498">
    <property type="component" value="Unassembled WGS sequence"/>
</dbReference>
<dbReference type="InterPro" id="IPR021880">
    <property type="entry name" value="DUF3489"/>
</dbReference>
<sequence>MTKLNDRHIAILANAARRADGKVLPLPEDMQVMGAALSAVLRSLERRGFVRCSAEDVWTITAAGRAAVSQTAAAEVDDSEDESATAQAATAEPDAGDNHDAPPPLFRPGTRQAQLLDLLQRDEGADIDEMVQLTGWQAHSVRAVLTGFRKRGIEVTRTKEVNGVSVYRAALPASAGAMAG</sequence>
<evidence type="ECO:0000313" key="2">
    <source>
        <dbReference type="EMBL" id="PJK28012.1"/>
    </source>
</evidence>
<feature type="compositionally biased region" description="Low complexity" evidence="1">
    <location>
        <begin position="84"/>
        <end position="93"/>
    </location>
</feature>
<proteinExistence type="predicted"/>
<keyword evidence="3" id="KW-1185">Reference proteome</keyword>
<reference evidence="2 3" key="1">
    <citation type="submission" date="2017-11" db="EMBL/GenBank/DDBJ databases">
        <title>Draft genome sequence of Rhizobiales bacterium SY3-13.</title>
        <authorList>
            <person name="Sun C."/>
        </authorList>
    </citation>
    <scope>NUCLEOTIDE SEQUENCE [LARGE SCALE GENOMIC DNA]</scope>
    <source>
        <strain evidence="2 3">SY3-13</strain>
    </source>
</reference>
<protein>
    <recommendedName>
        <fullName evidence="4">DUF3489 domain-containing protein</fullName>
    </recommendedName>
</protein>
<dbReference type="RefSeq" id="WP_109795044.1">
    <property type="nucleotide sequence ID" value="NZ_PHIG01000050.1"/>
</dbReference>
<comment type="caution">
    <text evidence="2">The sequence shown here is derived from an EMBL/GenBank/DDBJ whole genome shotgun (WGS) entry which is preliminary data.</text>
</comment>
<dbReference type="EMBL" id="PHIG01000050">
    <property type="protein sequence ID" value="PJK28012.1"/>
    <property type="molecule type" value="Genomic_DNA"/>
</dbReference>
<dbReference type="AlphaFoldDB" id="A0A2M9FX19"/>
<evidence type="ECO:0000313" key="3">
    <source>
        <dbReference type="Proteomes" id="UP000229498"/>
    </source>
</evidence>
<dbReference type="Pfam" id="PF11994">
    <property type="entry name" value="DUF3489"/>
    <property type="match status" value="1"/>
</dbReference>
<name>A0A2M9FX19_9PROT</name>
<evidence type="ECO:0008006" key="4">
    <source>
        <dbReference type="Google" id="ProtNLM"/>
    </source>
</evidence>